<dbReference type="Pfam" id="PF09336">
    <property type="entry name" value="Vps4_C"/>
    <property type="match status" value="1"/>
</dbReference>
<feature type="domain" description="AAA ATPase AAA+ lid" evidence="5">
    <location>
        <begin position="6"/>
        <end position="29"/>
    </location>
</feature>
<evidence type="ECO:0000259" key="5">
    <source>
        <dbReference type="Pfam" id="PF17862"/>
    </source>
</evidence>
<dbReference type="GO" id="GO:0016887">
    <property type="term" value="F:ATP hydrolysis activity"/>
    <property type="evidence" value="ECO:0007669"/>
    <property type="project" value="TreeGrafter"/>
</dbReference>
<protein>
    <submittedName>
        <fullName evidence="7">Spastin/Vps4 C-terminal domain-containing protein</fullName>
    </submittedName>
</protein>
<comment type="similarity">
    <text evidence="1">Belongs to the AAA ATPase family.</text>
</comment>
<dbReference type="InterPro" id="IPR015415">
    <property type="entry name" value="Spast_Vps4_C"/>
</dbReference>
<sequence length="93" mass="10474">MFVILGYSGADMRNLCGEAAMGPIRDIVNDSKYDIETVPIENIRPISIFDFRGACCVVRPTVMKKDLKAYHEWDKKFGCLPTPNDDGEENEDS</sequence>
<dbReference type="AlphaFoldDB" id="A0AAF3FFA3"/>
<accession>A0AAF3FFA3</accession>
<evidence type="ECO:0000256" key="1">
    <source>
        <dbReference type="ARBA" id="ARBA00006914"/>
    </source>
</evidence>
<dbReference type="PANTHER" id="PTHR23074:SF17">
    <property type="entry name" value="FIDGETIN-LIKE PROTEIN 1"/>
    <property type="match status" value="1"/>
</dbReference>
<dbReference type="PANTHER" id="PTHR23074">
    <property type="entry name" value="AAA DOMAIN-CONTAINING"/>
    <property type="match status" value="1"/>
</dbReference>
<keyword evidence="2" id="KW-0547">Nucleotide-binding</keyword>
<keyword evidence="6" id="KW-1185">Reference proteome</keyword>
<dbReference type="InterPro" id="IPR050304">
    <property type="entry name" value="MT-severing_AAA_ATPase"/>
</dbReference>
<dbReference type="WBParaSite" id="MBELARI_LOCUS5540">
    <property type="protein sequence ID" value="MBELARI_LOCUS5540"/>
    <property type="gene ID" value="MBELARI_LOCUS5540"/>
</dbReference>
<evidence type="ECO:0000313" key="7">
    <source>
        <dbReference type="WBParaSite" id="MBELARI_LOCUS5540"/>
    </source>
</evidence>
<evidence type="ECO:0000313" key="6">
    <source>
        <dbReference type="Proteomes" id="UP000887575"/>
    </source>
</evidence>
<dbReference type="GO" id="GO:0008568">
    <property type="term" value="F:microtubule severing ATPase activity"/>
    <property type="evidence" value="ECO:0007669"/>
    <property type="project" value="TreeGrafter"/>
</dbReference>
<evidence type="ECO:0000256" key="3">
    <source>
        <dbReference type="ARBA" id="ARBA00022840"/>
    </source>
</evidence>
<dbReference type="InterPro" id="IPR041569">
    <property type="entry name" value="AAA_lid_3"/>
</dbReference>
<name>A0AAF3FFA3_9BILA</name>
<dbReference type="Pfam" id="PF17862">
    <property type="entry name" value="AAA_lid_3"/>
    <property type="match status" value="1"/>
</dbReference>
<feature type="domain" description="Spastin/Vps4 C-terminal" evidence="4">
    <location>
        <begin position="43"/>
        <end position="78"/>
    </location>
</feature>
<organism evidence="6 7">
    <name type="scientific">Mesorhabditis belari</name>
    <dbReference type="NCBI Taxonomy" id="2138241"/>
    <lineage>
        <taxon>Eukaryota</taxon>
        <taxon>Metazoa</taxon>
        <taxon>Ecdysozoa</taxon>
        <taxon>Nematoda</taxon>
        <taxon>Chromadorea</taxon>
        <taxon>Rhabditida</taxon>
        <taxon>Rhabditina</taxon>
        <taxon>Rhabditomorpha</taxon>
        <taxon>Rhabditoidea</taxon>
        <taxon>Rhabditidae</taxon>
        <taxon>Mesorhabditinae</taxon>
        <taxon>Mesorhabditis</taxon>
    </lineage>
</organism>
<dbReference type="GO" id="GO:0005524">
    <property type="term" value="F:ATP binding"/>
    <property type="evidence" value="ECO:0007669"/>
    <property type="project" value="UniProtKB-KW"/>
</dbReference>
<evidence type="ECO:0000256" key="2">
    <source>
        <dbReference type="ARBA" id="ARBA00022741"/>
    </source>
</evidence>
<keyword evidence="3" id="KW-0067">ATP-binding</keyword>
<dbReference type="Proteomes" id="UP000887575">
    <property type="component" value="Unassembled WGS sequence"/>
</dbReference>
<proteinExistence type="inferred from homology"/>
<reference evidence="7" key="1">
    <citation type="submission" date="2024-02" db="UniProtKB">
        <authorList>
            <consortium name="WormBaseParasite"/>
        </authorList>
    </citation>
    <scope>IDENTIFICATION</scope>
</reference>
<dbReference type="Gene3D" id="1.10.8.60">
    <property type="match status" value="1"/>
</dbReference>
<evidence type="ECO:0000259" key="4">
    <source>
        <dbReference type="Pfam" id="PF09336"/>
    </source>
</evidence>